<reference evidence="3" key="1">
    <citation type="submission" date="2020-10" db="EMBL/GenBank/DDBJ databases">
        <authorList>
            <person name="Gilroy R."/>
        </authorList>
    </citation>
    <scope>NUCLEOTIDE SEQUENCE</scope>
    <source>
        <strain evidence="3">ChiSxjej2B14-8506</strain>
    </source>
</reference>
<keyword evidence="2" id="KW-0472">Membrane</keyword>
<sequence length="230" mass="25624">MKLMQRPEIVVICGVLVVVIMMLVAIMLNMNRREREQNRWFSDVEHALYDSLSGNLDGGDDLVSASDGRLEREQAVRDEVTRQLNGLRADVARETAQAVGAQVSTALDGLSDELARLNSRLDEWQGATGELRLLRERLSVAPRGEMPLGQLDALLMQWFAPGRYVRDFEVGTGSGRYADVAILLPDEAGRVLYLPVDMSFPVEEFSGEWNAETRARLSQRLAEHAARLAA</sequence>
<evidence type="ECO:0000313" key="3">
    <source>
        <dbReference type="EMBL" id="HIU47589.1"/>
    </source>
</evidence>
<name>A0A9D1LTA7_9FIRM</name>
<comment type="caution">
    <text evidence="3">The sequence shown here is derived from an EMBL/GenBank/DDBJ whole genome shotgun (WGS) entry which is preliminary data.</text>
</comment>
<protein>
    <recommendedName>
        <fullName evidence="5">DNA recombination protein RmuC</fullName>
    </recommendedName>
</protein>
<dbReference type="AlphaFoldDB" id="A0A9D1LTA7"/>
<dbReference type="Proteomes" id="UP000824123">
    <property type="component" value="Unassembled WGS sequence"/>
</dbReference>
<reference evidence="3" key="2">
    <citation type="journal article" date="2021" name="PeerJ">
        <title>Extensive microbial diversity within the chicken gut microbiome revealed by metagenomics and culture.</title>
        <authorList>
            <person name="Gilroy R."/>
            <person name="Ravi A."/>
            <person name="Getino M."/>
            <person name="Pursley I."/>
            <person name="Horton D.L."/>
            <person name="Alikhan N.F."/>
            <person name="Baker D."/>
            <person name="Gharbi K."/>
            <person name="Hall N."/>
            <person name="Watson M."/>
            <person name="Adriaenssens E.M."/>
            <person name="Foster-Nyarko E."/>
            <person name="Jarju S."/>
            <person name="Secka A."/>
            <person name="Antonio M."/>
            <person name="Oren A."/>
            <person name="Chaudhuri R.R."/>
            <person name="La Ragione R."/>
            <person name="Hildebrand F."/>
            <person name="Pallen M.J."/>
        </authorList>
    </citation>
    <scope>NUCLEOTIDE SEQUENCE</scope>
    <source>
        <strain evidence="3">ChiSxjej2B14-8506</strain>
    </source>
</reference>
<evidence type="ECO:0000256" key="2">
    <source>
        <dbReference type="SAM" id="Phobius"/>
    </source>
</evidence>
<feature type="coiled-coil region" evidence="1">
    <location>
        <begin position="70"/>
        <end position="127"/>
    </location>
</feature>
<organism evidence="3 4">
    <name type="scientific">Candidatus Fimadaptatus faecigallinarum</name>
    <dbReference type="NCBI Taxonomy" id="2840814"/>
    <lineage>
        <taxon>Bacteria</taxon>
        <taxon>Bacillati</taxon>
        <taxon>Bacillota</taxon>
        <taxon>Clostridia</taxon>
        <taxon>Eubacteriales</taxon>
        <taxon>Candidatus Fimadaptatus</taxon>
    </lineage>
</organism>
<evidence type="ECO:0000313" key="4">
    <source>
        <dbReference type="Proteomes" id="UP000824123"/>
    </source>
</evidence>
<evidence type="ECO:0000256" key="1">
    <source>
        <dbReference type="SAM" id="Coils"/>
    </source>
</evidence>
<evidence type="ECO:0008006" key="5">
    <source>
        <dbReference type="Google" id="ProtNLM"/>
    </source>
</evidence>
<keyword evidence="2" id="KW-1133">Transmembrane helix</keyword>
<feature type="transmembrane region" description="Helical" evidence="2">
    <location>
        <begin position="9"/>
        <end position="28"/>
    </location>
</feature>
<dbReference type="EMBL" id="DVNK01000060">
    <property type="protein sequence ID" value="HIU47589.1"/>
    <property type="molecule type" value="Genomic_DNA"/>
</dbReference>
<proteinExistence type="predicted"/>
<accession>A0A9D1LTA7</accession>
<keyword evidence="2" id="KW-0812">Transmembrane</keyword>
<keyword evidence="1" id="KW-0175">Coiled coil</keyword>
<gene>
    <name evidence="3" type="ORF">IAC59_10105</name>
</gene>